<organism evidence="2 3">
    <name type="scientific">Microscilla marina ATCC 23134</name>
    <dbReference type="NCBI Taxonomy" id="313606"/>
    <lineage>
        <taxon>Bacteria</taxon>
        <taxon>Pseudomonadati</taxon>
        <taxon>Bacteroidota</taxon>
        <taxon>Cytophagia</taxon>
        <taxon>Cytophagales</taxon>
        <taxon>Microscillaceae</taxon>
        <taxon>Microscilla</taxon>
    </lineage>
</organism>
<sequence>MPKITIKNLNNQEVDLYDPNKSVLQHLGEAYIDWMQACGGKGRCTTCAMVVHNGTQYLNVLTAAEEKFKNLGRLNSNQRLACQCVASGDIVISTPEKYQLPHVNYSDN</sequence>
<dbReference type="InterPro" id="IPR036010">
    <property type="entry name" value="2Fe-2S_ferredoxin-like_sf"/>
</dbReference>
<dbReference type="eggNOG" id="COG0633">
    <property type="taxonomic scope" value="Bacteria"/>
</dbReference>
<dbReference type="GO" id="GO:0051536">
    <property type="term" value="F:iron-sulfur cluster binding"/>
    <property type="evidence" value="ECO:0007669"/>
    <property type="project" value="InterPro"/>
</dbReference>
<dbReference type="InterPro" id="IPR012675">
    <property type="entry name" value="Beta-grasp_dom_sf"/>
</dbReference>
<reference evidence="2 3" key="1">
    <citation type="submission" date="2007-01" db="EMBL/GenBank/DDBJ databases">
        <authorList>
            <person name="Haygood M."/>
            <person name="Podell S."/>
            <person name="Anderson C."/>
            <person name="Hopkinson B."/>
            <person name="Roe K."/>
            <person name="Barbeau K."/>
            <person name="Gaasterland T."/>
            <person name="Ferriera S."/>
            <person name="Johnson J."/>
            <person name="Kravitz S."/>
            <person name="Beeson K."/>
            <person name="Sutton G."/>
            <person name="Rogers Y.-H."/>
            <person name="Friedman R."/>
            <person name="Frazier M."/>
            <person name="Venter J.C."/>
        </authorList>
    </citation>
    <scope>NUCLEOTIDE SEQUENCE [LARGE SCALE GENOMIC DNA]</scope>
    <source>
        <strain evidence="2 3">ATCC 23134</strain>
    </source>
</reference>
<dbReference type="PROSITE" id="PS51085">
    <property type="entry name" value="2FE2S_FER_2"/>
    <property type="match status" value="1"/>
</dbReference>
<dbReference type="InterPro" id="IPR001041">
    <property type="entry name" value="2Fe-2S_ferredoxin-type"/>
</dbReference>
<dbReference type="AlphaFoldDB" id="A1ZGL5"/>
<feature type="domain" description="2Fe-2S ferredoxin-type" evidence="1">
    <location>
        <begin position="2"/>
        <end position="98"/>
    </location>
</feature>
<dbReference type="OrthoDB" id="9799640at2"/>
<protein>
    <submittedName>
        <fullName evidence="2">Ferredoxin, 2Fe-2S type</fullName>
    </submittedName>
</protein>
<name>A1ZGL5_MICM2</name>
<accession>A1ZGL5</accession>
<evidence type="ECO:0000259" key="1">
    <source>
        <dbReference type="PROSITE" id="PS51085"/>
    </source>
</evidence>
<proteinExistence type="predicted"/>
<dbReference type="Proteomes" id="UP000004095">
    <property type="component" value="Unassembled WGS sequence"/>
</dbReference>
<evidence type="ECO:0000313" key="2">
    <source>
        <dbReference type="EMBL" id="EAY30632.1"/>
    </source>
</evidence>
<dbReference type="EMBL" id="AAWS01000006">
    <property type="protein sequence ID" value="EAY30632.1"/>
    <property type="molecule type" value="Genomic_DNA"/>
</dbReference>
<dbReference type="Gene3D" id="3.10.20.30">
    <property type="match status" value="1"/>
</dbReference>
<evidence type="ECO:0000313" key="3">
    <source>
        <dbReference type="Proteomes" id="UP000004095"/>
    </source>
</evidence>
<dbReference type="SUPFAM" id="SSF54292">
    <property type="entry name" value="2Fe-2S ferredoxin-like"/>
    <property type="match status" value="1"/>
</dbReference>
<keyword evidence="3" id="KW-1185">Reference proteome</keyword>
<dbReference type="RefSeq" id="WP_002694944.1">
    <property type="nucleotide sequence ID" value="NZ_AAWS01000006.1"/>
</dbReference>
<dbReference type="CDD" id="cd00207">
    <property type="entry name" value="fer2"/>
    <property type="match status" value="1"/>
</dbReference>
<dbReference type="Pfam" id="PF00111">
    <property type="entry name" value="Fer2"/>
    <property type="match status" value="1"/>
</dbReference>
<comment type="caution">
    <text evidence="2">The sequence shown here is derived from an EMBL/GenBank/DDBJ whole genome shotgun (WGS) entry which is preliminary data.</text>
</comment>
<gene>
    <name evidence="2" type="ORF">M23134_03270</name>
</gene>